<dbReference type="InterPro" id="IPR015946">
    <property type="entry name" value="KH_dom-like_a/b"/>
</dbReference>
<dbReference type="GO" id="GO:0006979">
    <property type="term" value="P:response to oxidative stress"/>
    <property type="evidence" value="ECO:0007669"/>
    <property type="project" value="InterPro"/>
</dbReference>
<dbReference type="OrthoDB" id="9797508at2"/>
<dbReference type="Pfam" id="PF02566">
    <property type="entry name" value="OsmC"/>
    <property type="match status" value="1"/>
</dbReference>
<feature type="region of interest" description="Disordered" evidence="2">
    <location>
        <begin position="1"/>
        <end position="34"/>
    </location>
</feature>
<dbReference type="Gene3D" id="2.20.25.10">
    <property type="match status" value="1"/>
</dbReference>
<evidence type="ECO:0000256" key="2">
    <source>
        <dbReference type="SAM" id="MobiDB-lite"/>
    </source>
</evidence>
<proteinExistence type="inferred from homology"/>
<dbReference type="InterPro" id="IPR019953">
    <property type="entry name" value="OHR"/>
</dbReference>
<organism evidence="3 4">
    <name type="scientific">Streptomyces palmae</name>
    <dbReference type="NCBI Taxonomy" id="1701085"/>
    <lineage>
        <taxon>Bacteria</taxon>
        <taxon>Bacillati</taxon>
        <taxon>Actinomycetota</taxon>
        <taxon>Actinomycetes</taxon>
        <taxon>Kitasatosporales</taxon>
        <taxon>Streptomycetaceae</taxon>
        <taxon>Streptomyces</taxon>
    </lineage>
</organism>
<dbReference type="RefSeq" id="WP_135337061.1">
    <property type="nucleotide sequence ID" value="NZ_JBHLTX010000013.1"/>
</dbReference>
<comment type="caution">
    <text evidence="3">The sequence shown here is derived from an EMBL/GenBank/DDBJ whole genome shotgun (WGS) entry which is preliminary data.</text>
</comment>
<dbReference type="AlphaFoldDB" id="A0A4Z0HFY8"/>
<evidence type="ECO:0000313" key="3">
    <source>
        <dbReference type="EMBL" id="TGB18629.1"/>
    </source>
</evidence>
<dbReference type="PANTHER" id="PTHR33797">
    <property type="entry name" value="ORGANIC HYDROPEROXIDE RESISTANCE PROTEIN-LIKE"/>
    <property type="match status" value="1"/>
</dbReference>
<feature type="compositionally biased region" description="Low complexity" evidence="2">
    <location>
        <begin position="1"/>
        <end position="11"/>
    </location>
</feature>
<comment type="similarity">
    <text evidence="1">Belongs to the OsmC/Ohr family.</text>
</comment>
<dbReference type="SUPFAM" id="SSF82784">
    <property type="entry name" value="OsmC-like"/>
    <property type="match status" value="1"/>
</dbReference>
<protein>
    <submittedName>
        <fullName evidence="3">Organic hydroperoxide resistance protein</fullName>
    </submittedName>
</protein>
<evidence type="ECO:0000313" key="4">
    <source>
        <dbReference type="Proteomes" id="UP000297948"/>
    </source>
</evidence>
<name>A0A4Z0HFY8_9ACTN</name>
<dbReference type="NCBIfam" id="TIGR03561">
    <property type="entry name" value="organ_hyd_perox"/>
    <property type="match status" value="1"/>
</dbReference>
<dbReference type="InterPro" id="IPR003718">
    <property type="entry name" value="OsmC/Ohr_fam"/>
</dbReference>
<sequence length="171" mass="18078">MRPVRRAAQPGARPPRRPALEEGAPHVAGESTKPTRITYAAEATAHGGRNGWVTSDDHRIDLMLTPPRALGGSGEGTTPEQLFAAGYSACFHTALIIVGRRMGYDLTGSTVRARVGIGPNETDGYGLAVALSISIPLLDQELAAEIVQRAHRICPYSNATRGNIDVSLALA</sequence>
<accession>A0A4Z0HFY8</accession>
<dbReference type="Gene3D" id="3.30.300.20">
    <property type="match status" value="1"/>
</dbReference>
<gene>
    <name evidence="3" type="ORF">E4099_01580</name>
</gene>
<dbReference type="PANTHER" id="PTHR33797:SF2">
    <property type="entry name" value="ORGANIC HYDROPEROXIDE RESISTANCE PROTEIN-LIKE"/>
    <property type="match status" value="1"/>
</dbReference>
<dbReference type="EMBL" id="SRID01000006">
    <property type="protein sequence ID" value="TGB18629.1"/>
    <property type="molecule type" value="Genomic_DNA"/>
</dbReference>
<evidence type="ECO:0000256" key="1">
    <source>
        <dbReference type="ARBA" id="ARBA00007378"/>
    </source>
</evidence>
<keyword evidence="4" id="KW-1185">Reference proteome</keyword>
<dbReference type="InterPro" id="IPR036102">
    <property type="entry name" value="OsmC/Ohrsf"/>
</dbReference>
<reference evidence="3 4" key="1">
    <citation type="submission" date="2019-03" db="EMBL/GenBank/DDBJ databases">
        <authorList>
            <person name="Gonzalez-Pimentel J.L."/>
        </authorList>
    </citation>
    <scope>NUCLEOTIDE SEQUENCE [LARGE SCALE GENOMIC DNA]</scope>
    <source>
        <strain evidence="3 4">JCM 31289</strain>
    </source>
</reference>
<dbReference type="Proteomes" id="UP000297948">
    <property type="component" value="Unassembled WGS sequence"/>
</dbReference>